<dbReference type="InterPro" id="IPR014025">
    <property type="entry name" value="Glutaredoxin_subgr"/>
</dbReference>
<proteinExistence type="inferred from homology"/>
<gene>
    <name evidence="7" type="ORF">F0M16_21695</name>
</gene>
<keyword evidence="4" id="KW-1015">Disulfide bond</keyword>
<protein>
    <submittedName>
        <fullName evidence="7">Glutaredoxin</fullName>
    </submittedName>
</protein>
<dbReference type="GO" id="GO:0015035">
    <property type="term" value="F:protein-disulfide reductase activity"/>
    <property type="evidence" value="ECO:0007669"/>
    <property type="project" value="TreeGrafter"/>
</dbReference>
<dbReference type="Proteomes" id="UP000323225">
    <property type="component" value="Unassembled WGS sequence"/>
</dbReference>
<evidence type="ECO:0000256" key="4">
    <source>
        <dbReference type="ARBA" id="ARBA00023157"/>
    </source>
</evidence>
<keyword evidence="5" id="KW-0676">Redox-active center</keyword>
<dbReference type="InterPro" id="IPR002109">
    <property type="entry name" value="Glutaredoxin"/>
</dbReference>
<evidence type="ECO:0000313" key="8">
    <source>
        <dbReference type="Proteomes" id="UP000323225"/>
    </source>
</evidence>
<evidence type="ECO:0000256" key="2">
    <source>
        <dbReference type="ARBA" id="ARBA00022448"/>
    </source>
</evidence>
<dbReference type="PROSITE" id="PS51354">
    <property type="entry name" value="GLUTAREDOXIN_2"/>
    <property type="match status" value="1"/>
</dbReference>
<evidence type="ECO:0000256" key="5">
    <source>
        <dbReference type="ARBA" id="ARBA00023284"/>
    </source>
</evidence>
<dbReference type="PANTHER" id="PTHR46679">
    <property type="match status" value="1"/>
</dbReference>
<dbReference type="Pfam" id="PF00462">
    <property type="entry name" value="Glutaredoxin"/>
    <property type="match status" value="1"/>
</dbReference>
<dbReference type="AlphaFoldDB" id="A0A5B1BXK4"/>
<evidence type="ECO:0000259" key="6">
    <source>
        <dbReference type="Pfam" id="PF00462"/>
    </source>
</evidence>
<evidence type="ECO:0000256" key="3">
    <source>
        <dbReference type="ARBA" id="ARBA00022982"/>
    </source>
</evidence>
<feature type="domain" description="Glutaredoxin" evidence="6">
    <location>
        <begin position="4"/>
        <end position="67"/>
    </location>
</feature>
<dbReference type="InterPro" id="IPR036249">
    <property type="entry name" value="Thioredoxin-like_sf"/>
</dbReference>
<organism evidence="7 8">
    <name type="scientific">Vibrio cholerae</name>
    <dbReference type="NCBI Taxonomy" id="666"/>
    <lineage>
        <taxon>Bacteria</taxon>
        <taxon>Pseudomonadati</taxon>
        <taxon>Pseudomonadota</taxon>
        <taxon>Gammaproteobacteria</taxon>
        <taxon>Vibrionales</taxon>
        <taxon>Vibrionaceae</taxon>
        <taxon>Vibrio</taxon>
    </lineage>
</organism>
<evidence type="ECO:0000256" key="1">
    <source>
        <dbReference type="ARBA" id="ARBA00007787"/>
    </source>
</evidence>
<dbReference type="InterPro" id="IPR011767">
    <property type="entry name" value="GLR_AS"/>
</dbReference>
<dbReference type="EMBL" id="VUAA01000046">
    <property type="protein sequence ID" value="KAA1252662.1"/>
    <property type="molecule type" value="Genomic_DNA"/>
</dbReference>
<comment type="similarity">
    <text evidence="1">Belongs to the glutaredoxin family.</text>
</comment>
<dbReference type="PRINTS" id="PR00160">
    <property type="entry name" value="GLUTAREDOXIN"/>
</dbReference>
<dbReference type="Gene3D" id="3.40.30.10">
    <property type="entry name" value="Glutaredoxin"/>
    <property type="match status" value="1"/>
</dbReference>
<accession>A0A5B1BXK4</accession>
<keyword evidence="2" id="KW-0813">Transport</keyword>
<dbReference type="PROSITE" id="PS00195">
    <property type="entry name" value="GLUTAREDOXIN_1"/>
    <property type="match status" value="1"/>
</dbReference>
<reference evidence="7 8" key="1">
    <citation type="submission" date="2019-09" db="EMBL/GenBank/DDBJ databases">
        <authorList>
            <person name="Kritzky A."/>
            <person name="Schelkanova E.Y."/>
            <person name="Alkhova Z.V."/>
            <person name="Smirnova N.I."/>
        </authorList>
    </citation>
    <scope>NUCLEOTIDE SEQUENCE [LARGE SCALE GENOMIC DNA]</scope>
    <source>
        <strain evidence="7 8">M1526</strain>
    </source>
</reference>
<keyword evidence="3" id="KW-0249">Electron transport</keyword>
<comment type="caution">
    <text evidence="7">The sequence shown here is derived from an EMBL/GenBank/DDBJ whole genome shotgun (WGS) entry which is preliminary data.</text>
</comment>
<dbReference type="PANTHER" id="PTHR46679:SF1">
    <property type="entry name" value="GLUTAREDOXIN-2, MITOCHONDRIAL"/>
    <property type="match status" value="1"/>
</dbReference>
<evidence type="ECO:0000313" key="7">
    <source>
        <dbReference type="EMBL" id="KAA1252662.1"/>
    </source>
</evidence>
<sequence length="92" mass="10261">MKAVVYSKDACPFCVKAINLLNEKNADIEIIKIGVNISKEDMVARIQEQTGVEVQTVPQIFLDQVYIGGFTDLDAYFDKEDALSIDLSDMTL</sequence>
<name>A0A5B1BXK4_VIBCL</name>
<dbReference type="SUPFAM" id="SSF52833">
    <property type="entry name" value="Thioredoxin-like"/>
    <property type="match status" value="1"/>
</dbReference>